<dbReference type="InterPro" id="IPR016187">
    <property type="entry name" value="CTDL_fold"/>
</dbReference>
<comment type="pathway">
    <text evidence="3">Amino-acid biosynthesis; ergothioneine biosynthesis.</text>
</comment>
<comment type="caution">
    <text evidence="6">The sequence shown here is derived from an EMBL/GenBank/DDBJ whole genome shotgun (WGS) entry which is preliminary data.</text>
</comment>
<keyword evidence="7" id="KW-1185">Reference proteome</keyword>
<evidence type="ECO:0000256" key="1">
    <source>
        <dbReference type="ARBA" id="ARBA00023002"/>
    </source>
</evidence>
<feature type="domain" description="DinB-like" evidence="5">
    <location>
        <begin position="5"/>
        <end position="138"/>
    </location>
</feature>
<keyword evidence="2" id="KW-0408">Iron</keyword>
<dbReference type="InterPro" id="IPR005532">
    <property type="entry name" value="SUMF_dom"/>
</dbReference>
<sequence length="428" mass="48832">MLMRYKAVRKFTRRLCRPLALEDYVVQSMADVSPTKWHLAHTSWFYERFILQEFVPGYEPVNEAYYFLFNSYYNGAGPQHCRPSRGLISRPTVEQVYDYRRSINRRMGELLLNADDATLDQIAPRLTLGLHHEQQHQELLLTDIKHVFSSSPLLPAYHAFDDEPAGNGPGDVDEPGWVGFDAGVYEVGVPADDESFHFDNETPRHKRYVAAFELADRPVTNGDYLAFIEDGGYRRAELWLSLGWSTLQADDWQMPLYWFRDGAQGGAWMQFTLAGAKPLVLDEPVCHVSYFEADAYARWAGARLPDEAEWELACRDQPMQGNFADSAAGVGRIHPLPLSVAIDGEVGRVRRCFGDVWEWTRSSYSAYPGYRPWPGTLGEYNGKFMCNQYVLRGGSCGSSQSHVRATYRNFFAPEARWQFTGLRLARDA</sequence>
<evidence type="ECO:0000256" key="2">
    <source>
        <dbReference type="ARBA" id="ARBA00023004"/>
    </source>
</evidence>
<dbReference type="InterPro" id="IPR034660">
    <property type="entry name" value="DinB/YfiT-like"/>
</dbReference>
<dbReference type="NCBIfam" id="TIGR03440">
    <property type="entry name" value="egtB_TIGR03440"/>
    <property type="match status" value="1"/>
</dbReference>
<dbReference type="Proteomes" id="UP001575105">
    <property type="component" value="Unassembled WGS sequence"/>
</dbReference>
<dbReference type="InterPro" id="IPR017806">
    <property type="entry name" value="EgtB"/>
</dbReference>
<protein>
    <submittedName>
        <fullName evidence="6">Ergothioneine biosynthesis protein EgtB</fullName>
    </submittedName>
</protein>
<organism evidence="6 7">
    <name type="scientific">Natronomicrosphaera hydrolytica</name>
    <dbReference type="NCBI Taxonomy" id="3242702"/>
    <lineage>
        <taxon>Bacteria</taxon>
        <taxon>Pseudomonadati</taxon>
        <taxon>Planctomycetota</taxon>
        <taxon>Phycisphaerae</taxon>
        <taxon>Phycisphaerales</taxon>
        <taxon>Phycisphaeraceae</taxon>
        <taxon>Natronomicrosphaera</taxon>
    </lineage>
</organism>
<dbReference type="Pfam" id="PF12867">
    <property type="entry name" value="DinB_2"/>
    <property type="match status" value="1"/>
</dbReference>
<dbReference type="InterPro" id="IPR024775">
    <property type="entry name" value="DinB-like"/>
</dbReference>
<keyword evidence="1" id="KW-0560">Oxidoreductase</keyword>
<evidence type="ECO:0000259" key="5">
    <source>
        <dbReference type="Pfam" id="PF12867"/>
    </source>
</evidence>
<proteinExistence type="predicted"/>
<dbReference type="SUPFAM" id="SSF56436">
    <property type="entry name" value="C-type lectin-like"/>
    <property type="match status" value="1"/>
</dbReference>
<feature type="domain" description="Sulfatase-modifying factor enzyme-like" evidence="4">
    <location>
        <begin position="174"/>
        <end position="318"/>
    </location>
</feature>
<dbReference type="EMBL" id="JBGUBD010000001">
    <property type="protein sequence ID" value="MFA9477057.1"/>
    <property type="molecule type" value="Genomic_DNA"/>
</dbReference>
<evidence type="ECO:0000313" key="7">
    <source>
        <dbReference type="Proteomes" id="UP001575105"/>
    </source>
</evidence>
<dbReference type="InterPro" id="IPR042095">
    <property type="entry name" value="SUMF_sf"/>
</dbReference>
<evidence type="ECO:0000259" key="4">
    <source>
        <dbReference type="Pfam" id="PF03781"/>
    </source>
</evidence>
<name>A0ABV4U2H3_9BACT</name>
<dbReference type="Pfam" id="PF03781">
    <property type="entry name" value="FGE-sulfatase"/>
    <property type="match status" value="2"/>
</dbReference>
<evidence type="ECO:0000256" key="3">
    <source>
        <dbReference type="ARBA" id="ARBA00037882"/>
    </source>
</evidence>
<dbReference type="PANTHER" id="PTHR23150">
    <property type="entry name" value="SULFATASE MODIFYING FACTOR 1, 2"/>
    <property type="match status" value="1"/>
</dbReference>
<dbReference type="SUPFAM" id="SSF109854">
    <property type="entry name" value="DinB/YfiT-like putative metalloenzymes"/>
    <property type="match status" value="1"/>
</dbReference>
<dbReference type="PANTHER" id="PTHR23150:SF36">
    <property type="entry name" value="HERCYNINE OXYGENASE"/>
    <property type="match status" value="1"/>
</dbReference>
<feature type="domain" description="Sulfatase-modifying factor enzyme-like" evidence="4">
    <location>
        <begin position="353"/>
        <end position="426"/>
    </location>
</feature>
<evidence type="ECO:0000313" key="6">
    <source>
        <dbReference type="EMBL" id="MFA9477057.1"/>
    </source>
</evidence>
<dbReference type="InterPro" id="IPR051043">
    <property type="entry name" value="Sulfatase_Mod_Factor_Kinase"/>
</dbReference>
<gene>
    <name evidence="6" type="primary">egtB</name>
    <name evidence="6" type="ORF">ACERK3_01995</name>
</gene>
<reference evidence="6 7" key="1">
    <citation type="submission" date="2024-08" db="EMBL/GenBank/DDBJ databases">
        <title>Whole-genome sequencing of halo(alkali)philic microorganisms from hypersaline lakes.</title>
        <authorList>
            <person name="Sorokin D.Y."/>
            <person name="Merkel A.Y."/>
            <person name="Messina E."/>
            <person name="Yakimov M."/>
        </authorList>
    </citation>
    <scope>NUCLEOTIDE SEQUENCE [LARGE SCALE GENOMIC DNA]</scope>
    <source>
        <strain evidence="6 7">AB-hyl4</strain>
    </source>
</reference>
<dbReference type="RefSeq" id="WP_425344073.1">
    <property type="nucleotide sequence ID" value="NZ_JBGUBD010000001.1"/>
</dbReference>
<dbReference type="Gene3D" id="3.90.1580.10">
    <property type="entry name" value="paralog of FGE (formylglycine-generating enzyme)"/>
    <property type="match status" value="2"/>
</dbReference>
<accession>A0ABV4U2H3</accession>